<feature type="non-terminal residue" evidence="2">
    <location>
        <position position="1"/>
    </location>
</feature>
<keyword evidence="3" id="KW-1185">Reference proteome</keyword>
<accession>A0ABP0RP45</accession>
<feature type="compositionally biased region" description="Acidic residues" evidence="1">
    <location>
        <begin position="30"/>
        <end position="46"/>
    </location>
</feature>
<proteinExistence type="predicted"/>
<evidence type="ECO:0000256" key="1">
    <source>
        <dbReference type="SAM" id="MobiDB-lite"/>
    </source>
</evidence>
<protein>
    <submittedName>
        <fullName evidence="2">Uncharacterized protein</fullName>
    </submittedName>
</protein>
<feature type="compositionally biased region" description="Polar residues" evidence="1">
    <location>
        <begin position="1"/>
        <end position="12"/>
    </location>
</feature>
<gene>
    <name evidence="2" type="ORF">SCF082_LOCUS47862</name>
</gene>
<reference evidence="2 3" key="1">
    <citation type="submission" date="2024-02" db="EMBL/GenBank/DDBJ databases">
        <authorList>
            <person name="Chen Y."/>
            <person name="Shah S."/>
            <person name="Dougan E. K."/>
            <person name="Thang M."/>
            <person name="Chan C."/>
        </authorList>
    </citation>
    <scope>NUCLEOTIDE SEQUENCE [LARGE SCALE GENOMIC DNA]</scope>
</reference>
<dbReference type="Proteomes" id="UP001642464">
    <property type="component" value="Unassembled WGS sequence"/>
</dbReference>
<evidence type="ECO:0000313" key="2">
    <source>
        <dbReference type="EMBL" id="CAK9102389.1"/>
    </source>
</evidence>
<dbReference type="EMBL" id="CAXAMM010042013">
    <property type="protein sequence ID" value="CAK9102389.1"/>
    <property type="molecule type" value="Genomic_DNA"/>
</dbReference>
<sequence length="214" mass="25264">EVIENAVQTTSHGETENDILSHGVGLQVPDPEEEDDGLESEEEEAVEWSDSEELRWKRLFEKVNDEEGQRDWMVASTEKLWTTEVSAHMRGHVIHHSLPKVRCKEYLKLTLRQRSSQVSDEEIKQWHRFLNDHFTMLIDLHRGFRKKEAQMAMMQDEMMMSPHRKEKKKFENNEVQDKTQQTCLTFDNRTGEMNSLPSQRHGAWLHVSCFESRV</sequence>
<evidence type="ECO:0000313" key="3">
    <source>
        <dbReference type="Proteomes" id="UP001642464"/>
    </source>
</evidence>
<comment type="caution">
    <text evidence="2">The sequence shown here is derived from an EMBL/GenBank/DDBJ whole genome shotgun (WGS) entry which is preliminary data.</text>
</comment>
<feature type="region of interest" description="Disordered" evidence="1">
    <location>
        <begin position="1"/>
        <end position="46"/>
    </location>
</feature>
<organism evidence="2 3">
    <name type="scientific">Durusdinium trenchii</name>
    <dbReference type="NCBI Taxonomy" id="1381693"/>
    <lineage>
        <taxon>Eukaryota</taxon>
        <taxon>Sar</taxon>
        <taxon>Alveolata</taxon>
        <taxon>Dinophyceae</taxon>
        <taxon>Suessiales</taxon>
        <taxon>Symbiodiniaceae</taxon>
        <taxon>Durusdinium</taxon>
    </lineage>
</organism>
<name>A0ABP0RP45_9DINO</name>